<dbReference type="WBParaSite" id="HDID_0000091701-mRNA-1">
    <property type="protein sequence ID" value="HDID_0000091701-mRNA-1"/>
    <property type="gene ID" value="HDID_0000091701"/>
</dbReference>
<sequence>LSMLPRLAFPTTISFQEVPEELQNRPSSSNLLNVFISTITLELNQSSCSVMSDRHLRMINASNSRKSVLLNLFLSQMKRYQKPLRKMYARLYFPIISLLCAFKLALLGLTLTSVLLGLSEESLF</sequence>
<feature type="transmembrane region" description="Helical" evidence="1">
    <location>
        <begin position="91"/>
        <end position="118"/>
    </location>
</feature>
<protein>
    <submittedName>
        <fullName evidence="2">Ovule protein</fullName>
    </submittedName>
</protein>
<proteinExistence type="predicted"/>
<keyword evidence="1" id="KW-1133">Transmembrane helix</keyword>
<reference evidence="2" key="1">
    <citation type="submission" date="2017-02" db="UniProtKB">
        <authorList>
            <consortium name="WormBaseParasite"/>
        </authorList>
    </citation>
    <scope>IDENTIFICATION</scope>
</reference>
<dbReference type="AlphaFoldDB" id="A0A0R3S9I5"/>
<evidence type="ECO:0000256" key="1">
    <source>
        <dbReference type="SAM" id="Phobius"/>
    </source>
</evidence>
<accession>A0A0R3S9I5</accession>
<organism evidence="2">
    <name type="scientific">Hymenolepis diminuta</name>
    <name type="common">Rat tapeworm</name>
    <dbReference type="NCBI Taxonomy" id="6216"/>
    <lineage>
        <taxon>Eukaryota</taxon>
        <taxon>Metazoa</taxon>
        <taxon>Spiralia</taxon>
        <taxon>Lophotrochozoa</taxon>
        <taxon>Platyhelminthes</taxon>
        <taxon>Cestoda</taxon>
        <taxon>Eucestoda</taxon>
        <taxon>Cyclophyllidea</taxon>
        <taxon>Hymenolepididae</taxon>
        <taxon>Hymenolepis</taxon>
    </lineage>
</organism>
<evidence type="ECO:0000313" key="2">
    <source>
        <dbReference type="WBParaSite" id="HDID_0000091701-mRNA-1"/>
    </source>
</evidence>
<keyword evidence="1" id="KW-0812">Transmembrane</keyword>
<name>A0A0R3S9I5_HYMDI</name>
<keyword evidence="1" id="KW-0472">Membrane</keyword>